<gene>
    <name evidence="9" type="ORF">NUU61_006228</name>
</gene>
<evidence type="ECO:0000256" key="1">
    <source>
        <dbReference type="ARBA" id="ARBA00004123"/>
    </source>
</evidence>
<proteinExistence type="predicted"/>
<keyword evidence="2" id="KW-0479">Metal-binding</keyword>
<dbReference type="SUPFAM" id="SSF57701">
    <property type="entry name" value="Zn2/Cys6 DNA-binding domain"/>
    <property type="match status" value="1"/>
</dbReference>
<keyword evidence="5" id="KW-0238">DNA-binding</keyword>
<dbReference type="PANTHER" id="PTHR47782">
    <property type="entry name" value="ZN(II)2CYS6 TRANSCRIPTION FACTOR (EUROFUNG)-RELATED"/>
    <property type="match status" value="1"/>
</dbReference>
<keyword evidence="10" id="KW-1185">Reference proteome</keyword>
<protein>
    <recommendedName>
        <fullName evidence="8">Zn(2)-C6 fungal-type domain-containing protein</fullName>
    </recommendedName>
</protein>
<dbReference type="OrthoDB" id="27934at2759"/>
<evidence type="ECO:0000313" key="9">
    <source>
        <dbReference type="EMBL" id="KAJ5091358.1"/>
    </source>
</evidence>
<keyword evidence="6" id="KW-0804">Transcription</keyword>
<reference evidence="9" key="1">
    <citation type="submission" date="2022-11" db="EMBL/GenBank/DDBJ databases">
        <authorList>
            <person name="Petersen C."/>
        </authorList>
    </citation>
    <scope>NUCLEOTIDE SEQUENCE</scope>
    <source>
        <strain evidence="9">IBT 34128</strain>
    </source>
</reference>
<sequence length="617" mass="69817">MSRPKHRDIACARCFRLKRKCDHGKPTCGECRRKGAECLPAKSRRTGDTITIPVEYLRQLEERVAELDRRSSVVAADVEACDAGVQTDSTTDFEPSRCNTPSASLLMPWHLPETKISDWGGMQDTENDGALTSLCESPSQRYRGQRTPISCSSPVDAFFLAEAAIDLSGLDVDPIYSAISDDSIWITELYTNMYFSITHREWPFLNEPAWKSWHMDAILGGQDDWRVFFLRMVYAIGALLCSTIQRDPAHWVRSRELYASAMRYYPHVVGQSSMVLQIQASLLMILYALHSPSSEEMSTTVSSVVPFCTAAMAEIRKHASACRDSNTMTESDEVLTENMFITCYMLNEIVVSGWDRPVSPAYKAVDDDMCILGDAIQPPIWTNPALSHLFRLRRIQANIRRSRENKLRRRFEYTPGSSSSLKSALDIWRQDIPLYVTENAPCGYLHPIWMTKLYNYSILILMEEKRSILEHDATEDILSAVVELVFQFRAGIMLLYIVWATTPVASNEETQQQHIVNQSPEAIGICATNLAGFADRWTDAMPYLKLFGFLRHKILGSPDPSSLDTNDLVSLDEAKSFLELLKKKYLHRAVLGMIEDMMFGGVITTEAPTRSVEFQVM</sequence>
<dbReference type="Proteomes" id="UP001141434">
    <property type="component" value="Unassembled WGS sequence"/>
</dbReference>
<evidence type="ECO:0000256" key="6">
    <source>
        <dbReference type="ARBA" id="ARBA00023163"/>
    </source>
</evidence>
<evidence type="ECO:0000259" key="8">
    <source>
        <dbReference type="PROSITE" id="PS50048"/>
    </source>
</evidence>
<evidence type="ECO:0000256" key="4">
    <source>
        <dbReference type="ARBA" id="ARBA00023015"/>
    </source>
</evidence>
<dbReference type="PANTHER" id="PTHR47782:SF12">
    <property type="entry name" value="ZN(II)2CYS6 TRANSCRIPTION FACTOR (EUROFUNG)"/>
    <property type="match status" value="1"/>
</dbReference>
<evidence type="ECO:0000313" key="10">
    <source>
        <dbReference type="Proteomes" id="UP001141434"/>
    </source>
</evidence>
<evidence type="ECO:0000256" key="5">
    <source>
        <dbReference type="ARBA" id="ARBA00023125"/>
    </source>
</evidence>
<reference evidence="9" key="2">
    <citation type="journal article" date="2023" name="IMA Fungus">
        <title>Comparative genomic study of the Penicillium genus elucidates a diverse pangenome and 15 lateral gene transfer events.</title>
        <authorList>
            <person name="Petersen C."/>
            <person name="Sorensen T."/>
            <person name="Nielsen M.R."/>
            <person name="Sondergaard T.E."/>
            <person name="Sorensen J.L."/>
            <person name="Fitzpatrick D.A."/>
            <person name="Frisvad J.C."/>
            <person name="Nielsen K.L."/>
        </authorList>
    </citation>
    <scope>NUCLEOTIDE SEQUENCE</scope>
    <source>
        <strain evidence="9">IBT 34128</strain>
    </source>
</reference>
<dbReference type="GO" id="GO:0000981">
    <property type="term" value="F:DNA-binding transcription factor activity, RNA polymerase II-specific"/>
    <property type="evidence" value="ECO:0007669"/>
    <property type="project" value="InterPro"/>
</dbReference>
<dbReference type="GO" id="GO:0008270">
    <property type="term" value="F:zinc ion binding"/>
    <property type="evidence" value="ECO:0007669"/>
    <property type="project" value="InterPro"/>
</dbReference>
<keyword evidence="4" id="KW-0805">Transcription regulation</keyword>
<keyword evidence="3" id="KW-0862">Zinc</keyword>
<dbReference type="GO" id="GO:0005634">
    <property type="term" value="C:nucleus"/>
    <property type="evidence" value="ECO:0007669"/>
    <property type="project" value="UniProtKB-SubCell"/>
</dbReference>
<dbReference type="RefSeq" id="XP_056509556.1">
    <property type="nucleotide sequence ID" value="XM_056656756.1"/>
</dbReference>
<name>A0A9W9F0F2_9EURO</name>
<accession>A0A9W9F0F2</accession>
<evidence type="ECO:0000256" key="2">
    <source>
        <dbReference type="ARBA" id="ARBA00022723"/>
    </source>
</evidence>
<dbReference type="Pfam" id="PF00172">
    <property type="entry name" value="Zn_clus"/>
    <property type="match status" value="1"/>
</dbReference>
<dbReference type="PROSITE" id="PS50048">
    <property type="entry name" value="ZN2_CY6_FUNGAL_2"/>
    <property type="match status" value="1"/>
</dbReference>
<evidence type="ECO:0000256" key="3">
    <source>
        <dbReference type="ARBA" id="ARBA00022833"/>
    </source>
</evidence>
<dbReference type="InterPro" id="IPR001138">
    <property type="entry name" value="Zn2Cys6_DnaBD"/>
</dbReference>
<dbReference type="CDD" id="cd12148">
    <property type="entry name" value="fungal_TF_MHR"/>
    <property type="match status" value="1"/>
</dbReference>
<organism evidence="9 10">
    <name type="scientific">Penicillium alfredii</name>
    <dbReference type="NCBI Taxonomy" id="1506179"/>
    <lineage>
        <taxon>Eukaryota</taxon>
        <taxon>Fungi</taxon>
        <taxon>Dikarya</taxon>
        <taxon>Ascomycota</taxon>
        <taxon>Pezizomycotina</taxon>
        <taxon>Eurotiomycetes</taxon>
        <taxon>Eurotiomycetidae</taxon>
        <taxon>Eurotiales</taxon>
        <taxon>Aspergillaceae</taxon>
        <taxon>Penicillium</taxon>
    </lineage>
</organism>
<dbReference type="InterPro" id="IPR036864">
    <property type="entry name" value="Zn2-C6_fun-type_DNA-bd_sf"/>
</dbReference>
<dbReference type="AlphaFoldDB" id="A0A9W9F0F2"/>
<dbReference type="EMBL" id="JAPMSZ010000009">
    <property type="protein sequence ID" value="KAJ5091358.1"/>
    <property type="molecule type" value="Genomic_DNA"/>
</dbReference>
<dbReference type="InterPro" id="IPR052202">
    <property type="entry name" value="Yeast_MetPath_Reg"/>
</dbReference>
<feature type="domain" description="Zn(2)-C6 fungal-type" evidence="8">
    <location>
        <begin position="10"/>
        <end position="38"/>
    </location>
</feature>
<comment type="caution">
    <text evidence="9">The sequence shown here is derived from an EMBL/GenBank/DDBJ whole genome shotgun (WGS) entry which is preliminary data.</text>
</comment>
<dbReference type="CDD" id="cd00067">
    <property type="entry name" value="GAL4"/>
    <property type="match status" value="1"/>
</dbReference>
<keyword evidence="7" id="KW-0539">Nucleus</keyword>
<comment type="subcellular location">
    <subcellularLocation>
        <location evidence="1">Nucleus</location>
    </subcellularLocation>
</comment>
<dbReference type="GO" id="GO:0045944">
    <property type="term" value="P:positive regulation of transcription by RNA polymerase II"/>
    <property type="evidence" value="ECO:0007669"/>
    <property type="project" value="TreeGrafter"/>
</dbReference>
<dbReference type="GO" id="GO:0043565">
    <property type="term" value="F:sequence-specific DNA binding"/>
    <property type="evidence" value="ECO:0007669"/>
    <property type="project" value="TreeGrafter"/>
</dbReference>
<dbReference type="Gene3D" id="4.10.240.10">
    <property type="entry name" value="Zn(2)-C6 fungal-type DNA-binding domain"/>
    <property type="match status" value="1"/>
</dbReference>
<dbReference type="GeneID" id="81395925"/>
<evidence type="ECO:0000256" key="7">
    <source>
        <dbReference type="ARBA" id="ARBA00023242"/>
    </source>
</evidence>